<proteinExistence type="predicted"/>
<protein>
    <submittedName>
        <fullName evidence="2">Sulfotransferase family protein</fullName>
        <ecNumber evidence="2">2.8.2.-</ecNumber>
    </submittedName>
</protein>
<dbReference type="Pfam" id="PF13469">
    <property type="entry name" value="Sulfotransfer_3"/>
    <property type="match status" value="1"/>
</dbReference>
<dbReference type="Proteomes" id="UP001596074">
    <property type="component" value="Unassembled WGS sequence"/>
</dbReference>
<gene>
    <name evidence="2" type="ORF">ACFPZN_29770</name>
</gene>
<dbReference type="GO" id="GO:0016740">
    <property type="term" value="F:transferase activity"/>
    <property type="evidence" value="ECO:0007669"/>
    <property type="project" value="UniProtKB-KW"/>
</dbReference>
<dbReference type="InterPro" id="IPR052736">
    <property type="entry name" value="Stf3_sulfotransferase"/>
</dbReference>
<organism evidence="2 3">
    <name type="scientific">Actinomadura rugatobispora</name>
    <dbReference type="NCBI Taxonomy" id="1994"/>
    <lineage>
        <taxon>Bacteria</taxon>
        <taxon>Bacillati</taxon>
        <taxon>Actinomycetota</taxon>
        <taxon>Actinomycetes</taxon>
        <taxon>Streptosporangiales</taxon>
        <taxon>Thermomonosporaceae</taxon>
        <taxon>Actinomadura</taxon>
    </lineage>
</organism>
<evidence type="ECO:0000313" key="3">
    <source>
        <dbReference type="Proteomes" id="UP001596074"/>
    </source>
</evidence>
<dbReference type="PANTHER" id="PTHR36451:SF1">
    <property type="entry name" value="OMEGA-HYDROXY-BETA-DIHYDROMENAQUINONE-9 SULFOTRANSFERASE STF3"/>
    <property type="match status" value="1"/>
</dbReference>
<dbReference type="PANTHER" id="PTHR36451">
    <property type="entry name" value="PAPS-DEPENDENT SULFOTRANSFERASE STF3"/>
    <property type="match status" value="1"/>
</dbReference>
<comment type="caution">
    <text evidence="2">The sequence shown here is derived from an EMBL/GenBank/DDBJ whole genome shotgun (WGS) entry which is preliminary data.</text>
</comment>
<keyword evidence="3" id="KW-1185">Reference proteome</keyword>
<feature type="region of interest" description="Disordered" evidence="1">
    <location>
        <begin position="120"/>
        <end position="139"/>
    </location>
</feature>
<keyword evidence="2" id="KW-0808">Transferase</keyword>
<dbReference type="Gene3D" id="3.40.50.300">
    <property type="entry name" value="P-loop containing nucleotide triphosphate hydrolases"/>
    <property type="match status" value="1"/>
</dbReference>
<reference evidence="3" key="1">
    <citation type="journal article" date="2019" name="Int. J. Syst. Evol. Microbiol.">
        <title>The Global Catalogue of Microorganisms (GCM) 10K type strain sequencing project: providing services to taxonomists for standard genome sequencing and annotation.</title>
        <authorList>
            <consortium name="The Broad Institute Genomics Platform"/>
            <consortium name="The Broad Institute Genome Sequencing Center for Infectious Disease"/>
            <person name="Wu L."/>
            <person name="Ma J."/>
        </authorList>
    </citation>
    <scope>NUCLEOTIDE SEQUENCE [LARGE SCALE GENOMIC DNA]</scope>
    <source>
        <strain evidence="3">KCTC 42087</strain>
    </source>
</reference>
<dbReference type="SUPFAM" id="SSF52540">
    <property type="entry name" value="P-loop containing nucleoside triphosphate hydrolases"/>
    <property type="match status" value="1"/>
</dbReference>
<evidence type="ECO:0000313" key="2">
    <source>
        <dbReference type="EMBL" id="MFC5749835.1"/>
    </source>
</evidence>
<evidence type="ECO:0000256" key="1">
    <source>
        <dbReference type="SAM" id="MobiDB-lite"/>
    </source>
</evidence>
<accession>A0ABW1A9A0</accession>
<sequence length="375" mass="41634">MVSTSELLIDRARERTGLADLGPDGWQEGLDRLLAAVPVDIGSDPRAAEAIETIILGRLVNRLRIEHWYARHDEAEIPRVEGPVVILGLPRTGTTALHYLLAVDPRFRYLRAWESGDPVPPPVAATESDDPRRAAANGRGNVRHIKTVDGPVEDVGPLGLHFHNQDLLLPLPSYTRWWRDADLTSTFAYHERVLRLLHSHSASCRWLLKAPAYLFQVARLAERYPDVRFVMTHRDPAVALASACSTVASSQKGAVPARVQDPRDLGRDLLEHFAEGTLRAIAERRRLGEERFLDVGQHEIENDPLGAAERIYDFLGLALTAQVRAAMAAWAAANRRGDRGRHVYAPEDFGLSAERIRRAFGGYIDRFGALTGIAA</sequence>
<dbReference type="RefSeq" id="WP_378285560.1">
    <property type="nucleotide sequence ID" value="NZ_JBHSON010000046.1"/>
</dbReference>
<name>A0ABW1A9A0_9ACTN</name>
<dbReference type="EMBL" id="JBHSON010000046">
    <property type="protein sequence ID" value="MFC5749835.1"/>
    <property type="molecule type" value="Genomic_DNA"/>
</dbReference>
<dbReference type="InterPro" id="IPR027417">
    <property type="entry name" value="P-loop_NTPase"/>
</dbReference>
<dbReference type="EC" id="2.8.2.-" evidence="2"/>